<evidence type="ECO:0000313" key="3">
    <source>
        <dbReference type="RefSeq" id="XP_033464051.1"/>
    </source>
</evidence>
<sequence length="103" mass="11672">MMMDGITIPSISEEAGMPPGRTREREWEEERQRERGRERERERGGESSVEVRPSPTPPYAIYSSSAPNMPRCTCIMTRPPGRWLVLSSSSPIANTRTLLPFPP</sequence>
<reference evidence="3" key="1">
    <citation type="submission" date="2020-01" db="EMBL/GenBank/DDBJ databases">
        <authorList>
            <consortium name="DOE Joint Genome Institute"/>
            <person name="Haridas S."/>
            <person name="Albert R."/>
            <person name="Binder M."/>
            <person name="Bloem J."/>
            <person name="Labutti K."/>
            <person name="Salamov A."/>
            <person name="Andreopoulos B."/>
            <person name="Baker S.E."/>
            <person name="Barry K."/>
            <person name="Bills G."/>
            <person name="Bluhm B.H."/>
            <person name="Cannon C."/>
            <person name="Castanera R."/>
            <person name="Culley D.E."/>
            <person name="Daum C."/>
            <person name="Ezra D."/>
            <person name="Gonzalez J.B."/>
            <person name="Henrissat B."/>
            <person name="Kuo A."/>
            <person name="Liang C."/>
            <person name="Lipzen A."/>
            <person name="Lutzoni F."/>
            <person name="Magnuson J."/>
            <person name="Mondo S."/>
            <person name="Nolan M."/>
            <person name="Ohm R."/>
            <person name="Pangilinan J."/>
            <person name="Park H.-J."/>
            <person name="Ramirez L."/>
            <person name="Alfaro M."/>
            <person name="Sun H."/>
            <person name="Tritt A."/>
            <person name="Yoshinaga Y."/>
            <person name="Zwiers L.-H."/>
            <person name="Turgeon B.G."/>
            <person name="Goodwin S.B."/>
            <person name="Spatafora J.W."/>
            <person name="Crous P.W."/>
            <person name="Grigoriev I.V."/>
        </authorList>
    </citation>
    <scope>NUCLEOTIDE SEQUENCE</scope>
    <source>
        <strain evidence="3">CBS 342.82</strain>
    </source>
</reference>
<keyword evidence="2" id="KW-1185">Reference proteome</keyword>
<feature type="compositionally biased region" description="Basic and acidic residues" evidence="1">
    <location>
        <begin position="21"/>
        <end position="45"/>
    </location>
</feature>
<accession>A0A6J3MGD3</accession>
<reference evidence="3" key="3">
    <citation type="submission" date="2025-08" db="UniProtKB">
        <authorList>
            <consortium name="RefSeq"/>
        </authorList>
    </citation>
    <scope>IDENTIFICATION</scope>
    <source>
        <strain evidence="3">CBS 342.82</strain>
    </source>
</reference>
<dbReference type="Proteomes" id="UP000504637">
    <property type="component" value="Unplaced"/>
</dbReference>
<evidence type="ECO:0000313" key="2">
    <source>
        <dbReference type="Proteomes" id="UP000504637"/>
    </source>
</evidence>
<evidence type="ECO:0000256" key="1">
    <source>
        <dbReference type="SAM" id="MobiDB-lite"/>
    </source>
</evidence>
<proteinExistence type="predicted"/>
<reference evidence="3" key="2">
    <citation type="submission" date="2020-04" db="EMBL/GenBank/DDBJ databases">
        <authorList>
            <consortium name="NCBI Genome Project"/>
        </authorList>
    </citation>
    <scope>NUCLEOTIDE SEQUENCE</scope>
    <source>
        <strain evidence="3">CBS 342.82</strain>
    </source>
</reference>
<protein>
    <submittedName>
        <fullName evidence="3">Uncharacterized protein</fullName>
    </submittedName>
</protein>
<dbReference type="RefSeq" id="XP_033464051.1">
    <property type="nucleotide sequence ID" value="XM_033608240.1"/>
</dbReference>
<dbReference type="AlphaFoldDB" id="A0A6J3MGD3"/>
<name>A0A6J3MGD3_9PEZI</name>
<organism evidence="3">
    <name type="scientific">Dissoconium aciculare CBS 342.82</name>
    <dbReference type="NCBI Taxonomy" id="1314786"/>
    <lineage>
        <taxon>Eukaryota</taxon>
        <taxon>Fungi</taxon>
        <taxon>Dikarya</taxon>
        <taxon>Ascomycota</taxon>
        <taxon>Pezizomycotina</taxon>
        <taxon>Dothideomycetes</taxon>
        <taxon>Dothideomycetidae</taxon>
        <taxon>Mycosphaerellales</taxon>
        <taxon>Dissoconiaceae</taxon>
        <taxon>Dissoconium</taxon>
    </lineage>
</organism>
<gene>
    <name evidence="3" type="ORF">K489DRAFT_4226</name>
</gene>
<feature type="region of interest" description="Disordered" evidence="1">
    <location>
        <begin position="1"/>
        <end position="69"/>
    </location>
</feature>
<dbReference type="GeneID" id="54366040"/>